<dbReference type="PANTHER" id="PTHR18957:SF0">
    <property type="entry name" value="CENTLEIN"/>
    <property type="match status" value="1"/>
</dbReference>
<sequence length="1181" mass="136376">MASGSAEAPQVAELKGELRRLAEELSRCQADKEFVWSLWKHLQMSSPDLTQAVSLVVEREKQKAEVKDRRVLEILQAKDSKIKTLEQRLTGQQQEINNLIQRKNAVDEENARLKNEFSNLYQKFKDKSQELKDTEECAQKKKEQNRLVIKNLEAENQGLNTCCADLLNDLEKLRKQEAQWKTEKSGSDARIKTLETDLAEAREQLKELHNICSNLSSQVAVKQEELTQKDCDVIRAMKELQELQNLHSQNTEHTAQQAELIKQLQALNNGTQKVLKDQEDAHIAETTSYQKLYNELASCFETVKASETQLQQNCASLQDQLCGKNERICQLQEQLQQAHDALNAIYQNPPKCKVNEPPVKRSRSLSPKSSFRESEEQKKLKIAERKIENLKKTLQLKTQETDELRAAHEKHRERLQMLQTNYRALKEQLKQWEEGDSRLNPEKELNQMKVHQSVEPLFKLSEDDEVKNSTAKNRKEVSHQMLQKVQQLERRFKAIEGELKKQKEVNEDLLKEKKYLEASLKVQKEDADTRENELETLFKSICKIKKDKAELQLVIDAQEKEVASLKEQVAEASRLRNENEDLLSQVQELKCLLGEAKAVSTFGQCNCKITGTKVKLKTAKKKSSLGHHGAFLKQSIKVMSNVFENFSKDGWEDVSESSDPEIPNSESLEMVIANKVQNIDPLRNRSKQQGKKQIQDSQKPCNIVCLEGKPHLYNKKGHSQNKVLEKLHSKRRKMCCLTTSYPSIVNKVNRTKRRNIIVQKPCYPVNLLHEKIKALQQQLAVLQNEKKTAVSSVKVFKENNEKLTNELQLANQRLQTSKLTIEVLTSNLAKWQQEKEDLQEKLKLREHLSLTAGKSEATPTPSKNIDLEMKQLQCKLKNSNNEITKQSTTIKSLKNEVQEKEERIQELQGKISRLERNLNMKRHLIEDLRSRLKANQENEKTCNETLQSLERKAKTLAEDCLNKKTSIDSLKQKLNVATKEKSQYEQMYHKAKDELEKKDHKLTNLKSKMTETECAMTELETAASQQLHGLAKQSRQALETVQKQLLLTNDKVEQFMTFVKALTRELQHSIQELRTKIKQAKKKGEMRVCKKSLSQESVQLAVSILDISTADLQEILEAEDDEETAKTKMEFENDKEWLEYIHNLLEAQFPFASYLMDAILQKLNEKKKLIEEYSSLMKHTV</sequence>
<dbReference type="InterPro" id="IPR038810">
    <property type="entry name" value="CNTLN"/>
</dbReference>
<accession>A0A8C6JSH9</accession>
<evidence type="ECO:0000313" key="1">
    <source>
        <dbReference type="Ensembl" id="ENSMUNP00000017592.1"/>
    </source>
</evidence>
<keyword evidence="2" id="KW-1185">Reference proteome</keyword>
<dbReference type="OrthoDB" id="10011458at2759"/>
<dbReference type="SUPFAM" id="SSF57997">
    <property type="entry name" value="Tropomyosin"/>
    <property type="match status" value="1"/>
</dbReference>
<reference evidence="1" key="2">
    <citation type="submission" date="2025-08" db="UniProtKB">
        <authorList>
            <consortium name="Ensembl"/>
        </authorList>
    </citation>
    <scope>IDENTIFICATION</scope>
</reference>
<dbReference type="Gene3D" id="1.10.287.1490">
    <property type="match status" value="2"/>
</dbReference>
<name>A0A8C6JSH9_MELUD</name>
<dbReference type="GO" id="GO:0005814">
    <property type="term" value="C:centriole"/>
    <property type="evidence" value="ECO:0007669"/>
    <property type="project" value="TreeGrafter"/>
</dbReference>
<reference evidence="1" key="1">
    <citation type="submission" date="2020-03" db="EMBL/GenBank/DDBJ databases">
        <title>Melopsittacus undulatus (budgerigar) genome, bMelUnd1, maternal haplotype with Z.</title>
        <authorList>
            <person name="Gedman G."/>
            <person name="Mountcastle J."/>
            <person name="Haase B."/>
            <person name="Formenti G."/>
            <person name="Wright T."/>
            <person name="Apodaca J."/>
            <person name="Pelan S."/>
            <person name="Chow W."/>
            <person name="Rhie A."/>
            <person name="Howe K."/>
            <person name="Fedrigo O."/>
            <person name="Jarvis E.D."/>
        </authorList>
    </citation>
    <scope>NUCLEOTIDE SEQUENCE [LARGE SCALE GENOMIC DNA]</scope>
</reference>
<dbReference type="PANTHER" id="PTHR18957">
    <property type="entry name" value="CENTLEIN"/>
    <property type="match status" value="1"/>
</dbReference>
<dbReference type="OMA" id="EYFTIMK"/>
<dbReference type="GO" id="GO:0010457">
    <property type="term" value="P:centriole-centriole cohesion"/>
    <property type="evidence" value="ECO:0007669"/>
    <property type="project" value="TreeGrafter"/>
</dbReference>
<evidence type="ECO:0000313" key="2">
    <source>
        <dbReference type="Proteomes" id="UP000694405"/>
    </source>
</evidence>
<organism evidence="1 2">
    <name type="scientific">Melopsittacus undulatus</name>
    <name type="common">Budgerigar</name>
    <name type="synonym">Psittacus undulatus</name>
    <dbReference type="NCBI Taxonomy" id="13146"/>
    <lineage>
        <taxon>Eukaryota</taxon>
        <taxon>Metazoa</taxon>
        <taxon>Chordata</taxon>
        <taxon>Craniata</taxon>
        <taxon>Vertebrata</taxon>
        <taxon>Euteleostomi</taxon>
        <taxon>Archelosauria</taxon>
        <taxon>Archosauria</taxon>
        <taxon>Dinosauria</taxon>
        <taxon>Saurischia</taxon>
        <taxon>Theropoda</taxon>
        <taxon>Coelurosauria</taxon>
        <taxon>Aves</taxon>
        <taxon>Neognathae</taxon>
        <taxon>Neoaves</taxon>
        <taxon>Telluraves</taxon>
        <taxon>Australaves</taxon>
        <taxon>Psittaciformes</taxon>
        <taxon>Psittaculidae</taxon>
        <taxon>Melopsittacus</taxon>
    </lineage>
</organism>
<proteinExistence type="predicted"/>
<dbReference type="AlphaFoldDB" id="A0A8C6JSH9"/>
<protein>
    <submittedName>
        <fullName evidence="1">Uncharacterized protein</fullName>
    </submittedName>
</protein>
<dbReference type="GO" id="GO:0005813">
    <property type="term" value="C:centrosome"/>
    <property type="evidence" value="ECO:0007669"/>
    <property type="project" value="TreeGrafter"/>
</dbReference>
<reference evidence="1" key="3">
    <citation type="submission" date="2025-09" db="UniProtKB">
        <authorList>
            <consortium name="Ensembl"/>
        </authorList>
    </citation>
    <scope>IDENTIFICATION</scope>
</reference>
<gene>
    <name evidence="1" type="primary">LOC101873146</name>
</gene>
<dbReference type="Ensembl" id="ENSMUNT00000020223.2">
    <property type="protein sequence ID" value="ENSMUNP00000017592.1"/>
    <property type="gene ID" value="ENSMUNG00000013513.2"/>
</dbReference>
<dbReference type="Proteomes" id="UP000694405">
    <property type="component" value="Chromosome Z"/>
</dbReference>